<dbReference type="Gene3D" id="3.30.559.30">
    <property type="entry name" value="Nonribosomal peptide synthetase, condensation domain"/>
    <property type="match status" value="1"/>
</dbReference>
<dbReference type="Pfam" id="PF00550">
    <property type="entry name" value="PP-binding"/>
    <property type="match status" value="1"/>
</dbReference>
<dbReference type="GO" id="GO:0005737">
    <property type="term" value="C:cytoplasm"/>
    <property type="evidence" value="ECO:0007669"/>
    <property type="project" value="TreeGrafter"/>
</dbReference>
<dbReference type="PROSITE" id="PS00455">
    <property type="entry name" value="AMP_BINDING"/>
    <property type="match status" value="1"/>
</dbReference>
<dbReference type="Pfam" id="PF06508">
    <property type="entry name" value="QueC"/>
    <property type="match status" value="1"/>
</dbReference>
<dbReference type="OrthoDB" id="4317020at2"/>
<dbReference type="InterPro" id="IPR001242">
    <property type="entry name" value="Condensation_dom"/>
</dbReference>
<dbReference type="GO" id="GO:0043041">
    <property type="term" value="P:amino acid activation for nonribosomal peptide biosynthetic process"/>
    <property type="evidence" value="ECO:0007669"/>
    <property type="project" value="TreeGrafter"/>
</dbReference>
<dbReference type="InterPro" id="IPR023213">
    <property type="entry name" value="CAT-like_dom_sf"/>
</dbReference>
<organism evidence="6 7">
    <name type="scientific">Gelidibacter salicanalis</name>
    <dbReference type="NCBI Taxonomy" id="291193"/>
    <lineage>
        <taxon>Bacteria</taxon>
        <taxon>Pseudomonadati</taxon>
        <taxon>Bacteroidota</taxon>
        <taxon>Flavobacteriia</taxon>
        <taxon>Flavobacteriales</taxon>
        <taxon>Flavobacteriaceae</taxon>
        <taxon>Gelidibacter</taxon>
    </lineage>
</organism>
<dbReference type="PANTHER" id="PTHR45527:SF1">
    <property type="entry name" value="FATTY ACID SYNTHASE"/>
    <property type="match status" value="1"/>
</dbReference>
<evidence type="ECO:0000256" key="3">
    <source>
        <dbReference type="ARBA" id="ARBA00022553"/>
    </source>
</evidence>
<dbReference type="InterPro" id="IPR009081">
    <property type="entry name" value="PP-bd_ACP"/>
</dbReference>
<dbReference type="Pfam" id="PF00501">
    <property type="entry name" value="AMP-binding"/>
    <property type="match status" value="1"/>
</dbReference>
<name>A0A5C7AHD6_9FLAO</name>
<evidence type="ECO:0000256" key="1">
    <source>
        <dbReference type="ARBA" id="ARBA00001957"/>
    </source>
</evidence>
<dbReference type="PIRSF" id="PIRSF001617">
    <property type="entry name" value="Alpha-AR"/>
    <property type="match status" value="1"/>
</dbReference>
<keyword evidence="4" id="KW-0671">Queuosine biosynthesis</keyword>
<evidence type="ECO:0000313" key="6">
    <source>
        <dbReference type="EMBL" id="TXE05975.1"/>
    </source>
</evidence>
<keyword evidence="3" id="KW-0597">Phosphoprotein</keyword>
<dbReference type="RefSeq" id="WP_146893959.1">
    <property type="nucleotide sequence ID" value="NZ_VORX01000008.1"/>
</dbReference>
<dbReference type="InterPro" id="IPR000873">
    <property type="entry name" value="AMP-dep_synth/lig_dom"/>
</dbReference>
<keyword evidence="7" id="KW-1185">Reference proteome</keyword>
<dbReference type="GO" id="GO:0031177">
    <property type="term" value="F:phosphopantetheine binding"/>
    <property type="evidence" value="ECO:0007669"/>
    <property type="project" value="TreeGrafter"/>
</dbReference>
<dbReference type="SUPFAM" id="SSF56801">
    <property type="entry name" value="Acetyl-CoA synthetase-like"/>
    <property type="match status" value="2"/>
</dbReference>
<dbReference type="EMBL" id="VORX01000008">
    <property type="protein sequence ID" value="TXE05975.1"/>
    <property type="molecule type" value="Genomic_DNA"/>
</dbReference>
<dbReference type="FunFam" id="1.10.1200.10:FF:000005">
    <property type="entry name" value="Nonribosomal peptide synthetase 1"/>
    <property type="match status" value="1"/>
</dbReference>
<dbReference type="Pfam" id="PF00668">
    <property type="entry name" value="Condensation"/>
    <property type="match status" value="1"/>
</dbReference>
<dbReference type="PROSITE" id="PS00012">
    <property type="entry name" value="PHOSPHOPANTETHEINE"/>
    <property type="match status" value="1"/>
</dbReference>
<dbReference type="InterPro" id="IPR010071">
    <property type="entry name" value="AA_adenyl_dom"/>
</dbReference>
<dbReference type="GO" id="GO:0003824">
    <property type="term" value="F:catalytic activity"/>
    <property type="evidence" value="ECO:0007669"/>
    <property type="project" value="InterPro"/>
</dbReference>
<keyword evidence="2" id="KW-0596">Phosphopantetheine</keyword>
<comment type="cofactor">
    <cofactor evidence="1">
        <name>pantetheine 4'-phosphate</name>
        <dbReference type="ChEBI" id="CHEBI:47942"/>
    </cofactor>
</comment>
<dbReference type="FunFam" id="3.40.50.980:FF:000001">
    <property type="entry name" value="Non-ribosomal peptide synthetase"/>
    <property type="match status" value="1"/>
</dbReference>
<dbReference type="InterPro" id="IPR045851">
    <property type="entry name" value="AMP-bd_C_sf"/>
</dbReference>
<feature type="domain" description="Carrier" evidence="5">
    <location>
        <begin position="1294"/>
        <end position="1369"/>
    </location>
</feature>
<accession>A0A5C7AHD6</accession>
<dbReference type="InterPro" id="IPR036736">
    <property type="entry name" value="ACP-like_sf"/>
</dbReference>
<dbReference type="PANTHER" id="PTHR45527">
    <property type="entry name" value="NONRIBOSOMAL PEPTIDE SYNTHETASE"/>
    <property type="match status" value="1"/>
</dbReference>
<dbReference type="CDD" id="cd05930">
    <property type="entry name" value="A_NRPS"/>
    <property type="match status" value="1"/>
</dbReference>
<dbReference type="SUPFAM" id="SSF52777">
    <property type="entry name" value="CoA-dependent acyltransferases"/>
    <property type="match status" value="2"/>
</dbReference>
<evidence type="ECO:0000256" key="2">
    <source>
        <dbReference type="ARBA" id="ARBA00022450"/>
    </source>
</evidence>
<dbReference type="GO" id="GO:0008616">
    <property type="term" value="P:tRNA queuosine(34) biosynthetic process"/>
    <property type="evidence" value="ECO:0007669"/>
    <property type="project" value="UniProtKB-KW"/>
</dbReference>
<dbReference type="Gene3D" id="3.40.50.620">
    <property type="entry name" value="HUPs"/>
    <property type="match status" value="1"/>
</dbReference>
<protein>
    <submittedName>
        <fullName evidence="6">Amino acid adenylation domain-containing protein</fullName>
    </submittedName>
</protein>
<comment type="caution">
    <text evidence="6">The sequence shown here is derived from an EMBL/GenBank/DDBJ whole genome shotgun (WGS) entry which is preliminary data.</text>
</comment>
<dbReference type="InterPro" id="IPR006162">
    <property type="entry name" value="Ppantetheine_attach_site"/>
</dbReference>
<dbReference type="InterPro" id="IPR014729">
    <property type="entry name" value="Rossmann-like_a/b/a_fold"/>
</dbReference>
<reference evidence="6 7" key="1">
    <citation type="submission" date="2019-08" db="EMBL/GenBank/DDBJ databases">
        <title>Genome sequence of Gelidibacter salicanalis IC162T.</title>
        <authorList>
            <person name="Bowman J.P."/>
        </authorList>
    </citation>
    <scope>NUCLEOTIDE SEQUENCE [LARGE SCALE GENOMIC DNA]</scope>
    <source>
        <strain evidence="6 7">IC162</strain>
    </source>
</reference>
<dbReference type="NCBIfam" id="TIGR01733">
    <property type="entry name" value="AA-adenyl-dom"/>
    <property type="match status" value="1"/>
</dbReference>
<dbReference type="PROSITE" id="PS50075">
    <property type="entry name" value="CARRIER"/>
    <property type="match status" value="1"/>
</dbReference>
<dbReference type="Gene3D" id="3.30.559.10">
    <property type="entry name" value="Chloramphenicol acetyltransferase-like domain"/>
    <property type="match status" value="1"/>
</dbReference>
<dbReference type="Gene3D" id="3.40.50.980">
    <property type="match status" value="2"/>
</dbReference>
<dbReference type="SUPFAM" id="SSF47336">
    <property type="entry name" value="ACP-like"/>
    <property type="match status" value="1"/>
</dbReference>
<sequence>MKLKLTASQLSLWIGQKINPDIPLYNTAYTYEISGPIDQNIFKNAFQFLINATDALRIRFYEEDGIPFQEAKDSLKYDIEYLDFSLDSESDVITDWLLNRSLEKLNLSQQVFDAVLIKKSENSYIWFMNMHHLVTDGVSRKIVFDRMNSYYKAIINDFNSFQPEYSVTYLDYVTSELQAASSKIDDDSYWSSKVHEVEKLPSFYGIHPKPNATEASRIYIPLGADRSQKLHVFLQRPEVKGWTAQLALFNVLSSLLFIYMYRVSDQKKLAIGAPLHNRIQRKFHNTVGYFLEIFPMMTEIEETDSFKSILQRVKLENNNNLKHALQDTITSEISNSFNVVLNYIHTGFSNFNGFPTTSEWIYTGHIDSNHQMRCHVMVPDSNGEFKIMLDLNHGTFNSNLRERVSGHLLSLLDAMLDDIETCISVPSLVSPTEQKSLIDPNFKIVEPTGTAITYFEEHALNRPNAVAIQGGRRTLTYSELNKKANQLAHYLHEKGIRKNQKIALHFYRNPDYIIGVLAVLKLGATFIPIPTDQAPERISFILKNANASLVLTESGLTKNLDLSANQVCDINKESSEIFNQPFSTIQNDVKTSDLAYILYTSGSTGVPKGVCISHRALTNYLLWSKTNYTINEKSIVPLFSSIGFDLTITSTLLPLISGGRIITYKENTSGPDVSLLQVFEDNLVNIIKLTPSHLALVQEKKLSSSNIDTMIIGGEDLKVALAQSIQSLFLNPIKIYNEYGPTEATVGCIVSEYDAQMHLGSSVPIGKPIDNMQVYVLDSYKNSVPQGVIGELYLSGIGLAEGYISSPEMTAAKFVENPFFEGSKMYKSGDLGRINNDGELEYLGRTDDQVKLRGYRIELSDIESNLVHHPEVDNCAVVLIKDDIHIPEDDIVNCIKCGLPSNYPNTDFNQYGICHLCTSFEDYKTKVERYFKNDDELVKLLTSKRDENPNYDCISLLSGGKDSTYVLSRLVNMGLRVLAFTMDNGYISDQAKANITTIVKKLGVDHVYGETPHMNDIFVDSLHRHHNVCNGCFKTIYTISTQIALKKEIPYIVTGLSRGQFFETRLTEELFSDDTLDSKVIDQTILEARKLYHQEDDAVKRLLDVSIFEDDRVFEKVEFVDFYRFSDVSLEDMLVYLKENVGWVRPTDTGRSTNCLINQVGIYVHKKEMGYSNYSFPYSWDVRLGHKTRDESLEEINEVIDEAEAKRILKEIGYDKSEEDWQNTDKLVAYYTGNPNLSLKDIREFAALRLPSYMVPTVFKHLNKIPLTKNGKVDKKALQNLTSVQLELETPYAAPRNEIEEILERIWQDVLQLKKVGIYDNFIALGGHSLAAIRVTARINDEIELNLPLNKIFELPTIAEYSRYIENTLMALLEE</sequence>
<dbReference type="GO" id="GO:0044550">
    <property type="term" value="P:secondary metabolite biosynthetic process"/>
    <property type="evidence" value="ECO:0007669"/>
    <property type="project" value="TreeGrafter"/>
</dbReference>
<dbReference type="Gene3D" id="3.30.300.30">
    <property type="match status" value="2"/>
</dbReference>
<dbReference type="Gene3D" id="1.10.1200.10">
    <property type="entry name" value="ACP-like"/>
    <property type="match status" value="1"/>
</dbReference>
<evidence type="ECO:0000259" key="5">
    <source>
        <dbReference type="PROSITE" id="PS50075"/>
    </source>
</evidence>
<dbReference type="SUPFAM" id="SSF52402">
    <property type="entry name" value="Adenine nucleotide alpha hydrolases-like"/>
    <property type="match status" value="1"/>
</dbReference>
<evidence type="ECO:0000256" key="4">
    <source>
        <dbReference type="ARBA" id="ARBA00022785"/>
    </source>
</evidence>
<proteinExistence type="predicted"/>
<dbReference type="InterPro" id="IPR018317">
    <property type="entry name" value="QueC"/>
</dbReference>
<dbReference type="Proteomes" id="UP000321734">
    <property type="component" value="Unassembled WGS sequence"/>
</dbReference>
<gene>
    <name evidence="6" type="ORF">ES711_14150</name>
</gene>
<evidence type="ECO:0000313" key="7">
    <source>
        <dbReference type="Proteomes" id="UP000321734"/>
    </source>
</evidence>
<dbReference type="Gene3D" id="2.30.38.10">
    <property type="entry name" value="Luciferase, Domain 3"/>
    <property type="match status" value="1"/>
</dbReference>
<dbReference type="InterPro" id="IPR020845">
    <property type="entry name" value="AMP-binding_CS"/>
</dbReference>